<dbReference type="InterPro" id="IPR019734">
    <property type="entry name" value="TPR_rpt"/>
</dbReference>
<dbReference type="InterPro" id="IPR052289">
    <property type="entry name" value="Calcyclin-binding_UBL-bridge"/>
</dbReference>
<dbReference type="GO" id="GO:0016747">
    <property type="term" value="F:acyltransferase activity, transferring groups other than amino-acyl groups"/>
    <property type="evidence" value="ECO:0007669"/>
    <property type="project" value="InterPro"/>
</dbReference>
<dbReference type="InterPro" id="IPR000182">
    <property type="entry name" value="GNAT_dom"/>
</dbReference>
<evidence type="ECO:0000259" key="4">
    <source>
        <dbReference type="PROSITE" id="PS51203"/>
    </source>
</evidence>
<dbReference type="Pfam" id="PF06090">
    <property type="entry name" value="Ins_P5_2-kin"/>
    <property type="match status" value="1"/>
</dbReference>
<dbReference type="InterPro" id="IPR037893">
    <property type="entry name" value="CS_CacyBP"/>
</dbReference>
<accession>A0A812KNC7</accession>
<dbReference type="Pfam" id="PF04969">
    <property type="entry name" value="CS"/>
    <property type="match status" value="1"/>
</dbReference>
<feature type="repeat" description="TPR" evidence="1">
    <location>
        <begin position="128"/>
        <end position="161"/>
    </location>
</feature>
<dbReference type="InterPro" id="IPR043001">
    <property type="entry name" value="IP5_2-K_N_lobe"/>
</dbReference>
<dbReference type="PANTHER" id="PTHR13164:SF6">
    <property type="entry name" value="CS DOMAIN-CONTAINING PROTEIN"/>
    <property type="match status" value="1"/>
</dbReference>
<evidence type="ECO:0000256" key="2">
    <source>
        <dbReference type="SAM" id="MobiDB-lite"/>
    </source>
</evidence>
<evidence type="ECO:0000259" key="3">
    <source>
        <dbReference type="PROSITE" id="PS51186"/>
    </source>
</evidence>
<feature type="compositionally biased region" description="Acidic residues" evidence="2">
    <location>
        <begin position="1"/>
        <end position="11"/>
    </location>
</feature>
<dbReference type="Gene3D" id="2.60.40.790">
    <property type="match status" value="1"/>
</dbReference>
<dbReference type="SUPFAM" id="SSF49764">
    <property type="entry name" value="HSP20-like chaperones"/>
    <property type="match status" value="1"/>
</dbReference>
<feature type="region of interest" description="Disordered" evidence="2">
    <location>
        <begin position="1067"/>
        <end position="1104"/>
    </location>
</feature>
<dbReference type="GO" id="GO:0005634">
    <property type="term" value="C:nucleus"/>
    <property type="evidence" value="ECO:0007669"/>
    <property type="project" value="TreeGrafter"/>
</dbReference>
<dbReference type="InterPro" id="IPR011990">
    <property type="entry name" value="TPR-like_helical_dom_sf"/>
</dbReference>
<evidence type="ECO:0000256" key="1">
    <source>
        <dbReference type="PROSITE-ProRule" id="PRU00339"/>
    </source>
</evidence>
<feature type="region of interest" description="Disordered" evidence="2">
    <location>
        <begin position="911"/>
        <end position="941"/>
    </location>
</feature>
<dbReference type="GO" id="GO:0035299">
    <property type="term" value="F:inositol-1,3,4,5,6-pentakisphosphate 2-kinase activity"/>
    <property type="evidence" value="ECO:0007669"/>
    <property type="project" value="InterPro"/>
</dbReference>
<dbReference type="Gene3D" id="3.40.630.30">
    <property type="match status" value="1"/>
</dbReference>
<gene>
    <name evidence="5" type="primary">Cacybp</name>
    <name evidence="5" type="ORF">SNAT2548_LOCUS9751</name>
</gene>
<dbReference type="Proteomes" id="UP000604046">
    <property type="component" value="Unassembled WGS sequence"/>
</dbReference>
<dbReference type="InterPro" id="IPR016181">
    <property type="entry name" value="Acyl_CoA_acyltransferase"/>
</dbReference>
<dbReference type="Gene3D" id="3.30.200.110">
    <property type="entry name" value="Inositol-pentakisphosphate 2-kinase, N-lobe"/>
    <property type="match status" value="1"/>
</dbReference>
<feature type="domain" description="CS" evidence="4">
    <location>
        <begin position="1155"/>
        <end position="1247"/>
    </location>
</feature>
<dbReference type="OrthoDB" id="421785at2759"/>
<name>A0A812KNC7_9DINO</name>
<dbReference type="Gene3D" id="1.25.40.10">
    <property type="entry name" value="Tetratricopeptide repeat domain"/>
    <property type="match status" value="2"/>
</dbReference>
<dbReference type="Pfam" id="PF13424">
    <property type="entry name" value="TPR_12"/>
    <property type="match status" value="1"/>
</dbReference>
<evidence type="ECO:0000313" key="6">
    <source>
        <dbReference type="Proteomes" id="UP000604046"/>
    </source>
</evidence>
<feature type="region of interest" description="Disordered" evidence="2">
    <location>
        <begin position="858"/>
        <end position="878"/>
    </location>
</feature>
<organism evidence="5 6">
    <name type="scientific">Symbiodinium natans</name>
    <dbReference type="NCBI Taxonomy" id="878477"/>
    <lineage>
        <taxon>Eukaryota</taxon>
        <taxon>Sar</taxon>
        <taxon>Alveolata</taxon>
        <taxon>Dinophyceae</taxon>
        <taxon>Suessiales</taxon>
        <taxon>Symbiodiniaceae</taxon>
        <taxon>Symbiodinium</taxon>
    </lineage>
</organism>
<feature type="region of interest" description="Disordered" evidence="2">
    <location>
        <begin position="1"/>
        <end position="35"/>
    </location>
</feature>
<feature type="compositionally biased region" description="Low complexity" evidence="2">
    <location>
        <begin position="911"/>
        <end position="928"/>
    </location>
</feature>
<dbReference type="PROSITE" id="PS51186">
    <property type="entry name" value="GNAT"/>
    <property type="match status" value="1"/>
</dbReference>
<dbReference type="GO" id="GO:0044548">
    <property type="term" value="F:S100 protein binding"/>
    <property type="evidence" value="ECO:0007669"/>
    <property type="project" value="InterPro"/>
</dbReference>
<dbReference type="InterPro" id="IPR009286">
    <property type="entry name" value="Ins_P5_2-kin"/>
</dbReference>
<feature type="compositionally biased region" description="Low complexity" evidence="2">
    <location>
        <begin position="866"/>
        <end position="878"/>
    </location>
</feature>
<dbReference type="EMBL" id="CAJNDS010000779">
    <property type="protein sequence ID" value="CAE7233361.1"/>
    <property type="molecule type" value="Genomic_DNA"/>
</dbReference>
<evidence type="ECO:0000313" key="5">
    <source>
        <dbReference type="EMBL" id="CAE7233361.1"/>
    </source>
</evidence>
<dbReference type="PROSITE" id="PS50005">
    <property type="entry name" value="TPR"/>
    <property type="match status" value="1"/>
</dbReference>
<keyword evidence="1" id="KW-0802">TPR repeat</keyword>
<dbReference type="InterPro" id="IPR007052">
    <property type="entry name" value="CS_dom"/>
</dbReference>
<dbReference type="PANTHER" id="PTHR13164">
    <property type="entry name" value="CALICYLIN BINDING PROTEIN"/>
    <property type="match status" value="1"/>
</dbReference>
<dbReference type="PROSITE" id="PS51203">
    <property type="entry name" value="CS"/>
    <property type="match status" value="1"/>
</dbReference>
<dbReference type="GO" id="GO:0031625">
    <property type="term" value="F:ubiquitin protein ligase binding"/>
    <property type="evidence" value="ECO:0007669"/>
    <property type="project" value="InterPro"/>
</dbReference>
<dbReference type="CDD" id="cd06468">
    <property type="entry name" value="p23_CacyBP"/>
    <property type="match status" value="1"/>
</dbReference>
<dbReference type="GO" id="GO:0015631">
    <property type="term" value="F:tubulin binding"/>
    <property type="evidence" value="ECO:0007669"/>
    <property type="project" value="InterPro"/>
</dbReference>
<dbReference type="InterPro" id="IPR008978">
    <property type="entry name" value="HSP20-like_chaperone"/>
</dbReference>
<feature type="compositionally biased region" description="Acidic residues" evidence="2">
    <location>
        <begin position="18"/>
        <end position="31"/>
    </location>
</feature>
<dbReference type="GO" id="GO:0005524">
    <property type="term" value="F:ATP binding"/>
    <property type="evidence" value="ECO:0007669"/>
    <property type="project" value="InterPro"/>
</dbReference>
<comment type="caution">
    <text evidence="5">The sequence shown here is derived from an EMBL/GenBank/DDBJ whole genome shotgun (WGS) entry which is preliminary data.</text>
</comment>
<proteinExistence type="predicted"/>
<keyword evidence="6" id="KW-1185">Reference proteome</keyword>
<reference evidence="5" key="1">
    <citation type="submission" date="2021-02" db="EMBL/GenBank/DDBJ databases">
        <authorList>
            <person name="Dougan E. K."/>
            <person name="Rhodes N."/>
            <person name="Thang M."/>
            <person name="Chan C."/>
        </authorList>
    </citation>
    <scope>NUCLEOTIDE SEQUENCE</scope>
</reference>
<dbReference type="SUPFAM" id="SSF55729">
    <property type="entry name" value="Acyl-CoA N-acyltransferases (Nat)"/>
    <property type="match status" value="1"/>
</dbReference>
<dbReference type="Pfam" id="PF13374">
    <property type="entry name" value="TPR_10"/>
    <property type="match status" value="1"/>
</dbReference>
<protein>
    <submittedName>
        <fullName evidence="5">Cacybp protein</fullName>
    </submittedName>
</protein>
<feature type="domain" description="N-acetyltransferase" evidence="3">
    <location>
        <begin position="940"/>
        <end position="1079"/>
    </location>
</feature>
<dbReference type="SMART" id="SM00028">
    <property type="entry name" value="TPR"/>
    <property type="match status" value="3"/>
</dbReference>
<feature type="compositionally biased region" description="Low complexity" evidence="2">
    <location>
        <begin position="1084"/>
        <end position="1093"/>
    </location>
</feature>
<feature type="region of interest" description="Disordered" evidence="2">
    <location>
        <begin position="1286"/>
        <end position="1311"/>
    </location>
</feature>
<dbReference type="SUPFAM" id="SSF48452">
    <property type="entry name" value="TPR-like"/>
    <property type="match status" value="1"/>
</dbReference>
<sequence>MPGADVMDDNFDVMQLEHDDDDPERVEEQEENERKLEARYSKLKSERGLNDEETLNTFFALFDNCIQLYRLNKLSDYLEEVVPVCRKRGDKFYMKGIQALAFVRWKQSRFREALPLFHEMENHLGKSAALCENIAHTYNSLGEFEKAEDYLRQALKFIEQEAGLNKGNRGGVLLGLGIVRDRLGKQKEALPVCRKAYEFYKERANGAPASLQAKAGISCAKIHAKLGQLKEAEAYIREAVDMYEVTCGETSPLTASAYHELGKAYADPGSVGAVGTEKERDEAEDLAAYWEYVNEGGMNMILRYKGENKDLQGLVLRLRKGAGASRQLTSDFHFQRAVLQPILEGYVAFGSLVEVSAAALERLNVDPEVQQKRRPERLSAKCRDLDARPHSGGSFVHGMLCPDLTFCPQGRTYELKPKLGVADCPLLGCSGLSRFTLLQCIDYPKKKGSISRYSPVALFRAILAGDGAALSEQLVHLRRASADPRQNNFRVFGSSACDTADSDLDDLKEVLLHARGAFAKIRALGLLASGAAVEEAAQELYVDAGCPKQIDPEVFHKACSECGFSLLQRLEGEDDEAGVELVRQAYEDLRADWGLALFLLGRSMQDASLIVNVRRVQPGERVESFHLLRYQEVGAARQLMGRVTIIDTDIKPADRVPQYARTLQEYCSHQHVEHLRAFLQSGQTLDESLSSVQSLVDQSPSLGDSVHADRIATTGDAAALNRAYELEAMKDAWDLVTLLEIHNLLMDTHLKETTNIERTKFANYFKTVDYLVKRVRKDLPQDGNAAVYYKAAAELKSWGGRYQEAKGQARCEWSRDLFDEAIPLLKKETSTDCTSLLETCEAMKAFCERNLQGTQDSPMNFALPEAGASSSSGSASAAAPYQGPIIEEIIDEEEPPSKAAPAAAAPAAPAAPAVSASSSSSQPMPAASKADEGYPPAQGEKLRPLTAADTNQAEALCALVGSELIFGSEEEVQTHLDGPGRGLCWVAQSGGRAVGVLLCGSDGVFGHVLQLAVEPGDNQRSIRKELVARGHKACSENRLQGLRVAIETADDGIFEELGWRPVVNVWSSPEEDRPRKKGRTALNGSGAASSAAGPRTDPRLRRDDKDVNTYYQAWDQVNVDRALVVEDGVDPNVVPENNRPLADFGDLDRQLDMSSKISRFSWDQNDRTVSIYVPFDGAGKLPEEDVQVHFREIGVLLILNQGGKRHWYKVPNLCQPIDVEGSKRTVKADQVVVKLRKARLGSWTDLTDEKDRYQRKREYRIQHGDLKGASTEELLADMYKNASDEDRAGLRDAMRVNREKREEDARKAVGK</sequence>